<dbReference type="SUPFAM" id="SSF55961">
    <property type="entry name" value="Bet v1-like"/>
    <property type="match status" value="1"/>
</dbReference>
<keyword evidence="1" id="KW-0812">Transmembrane</keyword>
<accession>A0ABT1ZD32</accession>
<gene>
    <name evidence="2" type="ORF">NUH29_03490</name>
</gene>
<evidence type="ECO:0000313" key="3">
    <source>
        <dbReference type="Proteomes" id="UP001205337"/>
    </source>
</evidence>
<sequence>MRVQLSFRVGCDADRAWAIVTSPDAAASAYAPLLVMTPETELPQRWSDGDDAVVRLRGAGVLPLGRQRILVRTRRLDGTRILEDAGGPISGPLAIVTSWRHRMAVTPLASGGTRYRDRLDVSAGIATPLVWFGLWLVWQARGLRIRRMMARG</sequence>
<dbReference type="EMBL" id="JANTHX010000004">
    <property type="protein sequence ID" value="MCS0498613.1"/>
    <property type="molecule type" value="Genomic_DNA"/>
</dbReference>
<organism evidence="2 3">
    <name type="scientific">Protaetiibacter mangrovi</name>
    <dbReference type="NCBI Taxonomy" id="2970926"/>
    <lineage>
        <taxon>Bacteria</taxon>
        <taxon>Bacillati</taxon>
        <taxon>Actinomycetota</taxon>
        <taxon>Actinomycetes</taxon>
        <taxon>Micrococcales</taxon>
        <taxon>Microbacteriaceae</taxon>
        <taxon>Protaetiibacter</taxon>
    </lineage>
</organism>
<keyword evidence="1" id="KW-1133">Transmembrane helix</keyword>
<protein>
    <recommendedName>
        <fullName evidence="4">SRPBCC family protein</fullName>
    </recommendedName>
</protein>
<dbReference type="Proteomes" id="UP001205337">
    <property type="component" value="Unassembled WGS sequence"/>
</dbReference>
<keyword evidence="3" id="KW-1185">Reference proteome</keyword>
<dbReference type="Gene3D" id="3.30.530.20">
    <property type="match status" value="1"/>
</dbReference>
<evidence type="ECO:0008006" key="4">
    <source>
        <dbReference type="Google" id="ProtNLM"/>
    </source>
</evidence>
<dbReference type="InterPro" id="IPR023393">
    <property type="entry name" value="START-like_dom_sf"/>
</dbReference>
<name>A0ABT1ZD32_9MICO</name>
<evidence type="ECO:0000256" key="1">
    <source>
        <dbReference type="SAM" id="Phobius"/>
    </source>
</evidence>
<reference evidence="2 3" key="1">
    <citation type="submission" date="2022-08" db="EMBL/GenBank/DDBJ databases">
        <authorList>
            <person name="Li F."/>
        </authorList>
    </citation>
    <scope>NUCLEOTIDE SEQUENCE [LARGE SCALE GENOMIC DNA]</scope>
    <source>
        <strain evidence="2 3">10F1B-8-1</strain>
    </source>
</reference>
<feature type="transmembrane region" description="Helical" evidence="1">
    <location>
        <begin position="121"/>
        <end position="138"/>
    </location>
</feature>
<dbReference type="RefSeq" id="WP_258797584.1">
    <property type="nucleotide sequence ID" value="NZ_JANTHX010000004.1"/>
</dbReference>
<keyword evidence="1" id="KW-0472">Membrane</keyword>
<proteinExistence type="predicted"/>
<evidence type="ECO:0000313" key="2">
    <source>
        <dbReference type="EMBL" id="MCS0498613.1"/>
    </source>
</evidence>
<comment type="caution">
    <text evidence="2">The sequence shown here is derived from an EMBL/GenBank/DDBJ whole genome shotgun (WGS) entry which is preliminary data.</text>
</comment>